<evidence type="ECO:0000313" key="3">
    <source>
        <dbReference type="Proteomes" id="UP000604825"/>
    </source>
</evidence>
<dbReference type="InterPro" id="IPR002110">
    <property type="entry name" value="Ankyrin_rpt"/>
</dbReference>
<dbReference type="OrthoDB" id="673817at2759"/>
<dbReference type="EMBL" id="CAJGYO010000010">
    <property type="protein sequence ID" value="CAD6257611.1"/>
    <property type="molecule type" value="Genomic_DNA"/>
</dbReference>
<keyword evidence="3" id="KW-1185">Reference proteome</keyword>
<dbReference type="Gene3D" id="1.25.40.20">
    <property type="entry name" value="Ankyrin repeat-containing domain"/>
    <property type="match status" value="2"/>
</dbReference>
<dbReference type="PANTHER" id="PTHR24121:SF21">
    <property type="entry name" value="ANKYRIN REPEAT FAMILY PROTEIN"/>
    <property type="match status" value="1"/>
</dbReference>
<accession>A0A811QF19</accession>
<dbReference type="PANTHER" id="PTHR24121">
    <property type="entry name" value="NO MECHANORECEPTOR POTENTIAL C, ISOFORM D-RELATED"/>
    <property type="match status" value="1"/>
</dbReference>
<dbReference type="Proteomes" id="UP000604825">
    <property type="component" value="Unassembled WGS sequence"/>
</dbReference>
<dbReference type="Pfam" id="PF12796">
    <property type="entry name" value="Ank_2"/>
    <property type="match status" value="1"/>
</dbReference>
<proteinExistence type="predicted"/>
<comment type="caution">
    <text evidence="2">The sequence shown here is derived from an EMBL/GenBank/DDBJ whole genome shotgun (WGS) entry which is preliminary data.</text>
</comment>
<gene>
    <name evidence="2" type="ORF">NCGR_LOCUS41096</name>
</gene>
<reference evidence="2" key="1">
    <citation type="submission" date="2020-10" db="EMBL/GenBank/DDBJ databases">
        <authorList>
            <person name="Han B."/>
            <person name="Lu T."/>
            <person name="Zhao Q."/>
            <person name="Huang X."/>
            <person name="Zhao Y."/>
        </authorList>
    </citation>
    <scope>NUCLEOTIDE SEQUENCE</scope>
</reference>
<feature type="repeat" description="ANK" evidence="1">
    <location>
        <begin position="179"/>
        <end position="202"/>
    </location>
</feature>
<dbReference type="SUPFAM" id="SSF48403">
    <property type="entry name" value="Ankyrin repeat"/>
    <property type="match status" value="1"/>
</dbReference>
<dbReference type="PROSITE" id="PS50297">
    <property type="entry name" value="ANK_REP_REGION"/>
    <property type="match status" value="1"/>
</dbReference>
<dbReference type="PROSITE" id="PS50088">
    <property type="entry name" value="ANK_REPEAT"/>
    <property type="match status" value="1"/>
</dbReference>
<dbReference type="AlphaFoldDB" id="A0A811QF19"/>
<sequence>MMDSRLLDAAASGDATMMKHLALHDPAVLLGTTPQGNTCLHISAVHGHDGFCMDVTALSRSLLSAVNNDRETPLVAAVTSGRTSTTLASSFLSELALELIAVEPALSKAVNKYDESPMFIAVMRNYKDVSEKLLEIPDSAHGGMEGQNALHAAVRNGNSAIAKQIKETRPALATEEDTSTNTPLHLAVLRDKIDVLSVLLDHDRSLGGHVGVARELLKH</sequence>
<organism evidence="2 3">
    <name type="scientific">Miscanthus lutarioriparius</name>
    <dbReference type="NCBI Taxonomy" id="422564"/>
    <lineage>
        <taxon>Eukaryota</taxon>
        <taxon>Viridiplantae</taxon>
        <taxon>Streptophyta</taxon>
        <taxon>Embryophyta</taxon>
        <taxon>Tracheophyta</taxon>
        <taxon>Spermatophyta</taxon>
        <taxon>Magnoliopsida</taxon>
        <taxon>Liliopsida</taxon>
        <taxon>Poales</taxon>
        <taxon>Poaceae</taxon>
        <taxon>PACMAD clade</taxon>
        <taxon>Panicoideae</taxon>
        <taxon>Andropogonodae</taxon>
        <taxon>Andropogoneae</taxon>
        <taxon>Saccharinae</taxon>
        <taxon>Miscanthus</taxon>
    </lineage>
</organism>
<dbReference type="SMART" id="SM00248">
    <property type="entry name" value="ANK"/>
    <property type="match status" value="5"/>
</dbReference>
<evidence type="ECO:0000313" key="2">
    <source>
        <dbReference type="EMBL" id="CAD6257611.1"/>
    </source>
</evidence>
<protein>
    <submittedName>
        <fullName evidence="2">Uncharacterized protein</fullName>
    </submittedName>
</protein>
<evidence type="ECO:0000256" key="1">
    <source>
        <dbReference type="PROSITE-ProRule" id="PRU00023"/>
    </source>
</evidence>
<keyword evidence="1" id="KW-0040">ANK repeat</keyword>
<dbReference type="InterPro" id="IPR036770">
    <property type="entry name" value="Ankyrin_rpt-contain_sf"/>
</dbReference>
<name>A0A811QF19_9POAL</name>